<reference evidence="3 4" key="1">
    <citation type="submission" date="2022-01" db="EMBL/GenBank/DDBJ databases">
        <title>Octadecabacter sp. nov., isolated from a marine alga.</title>
        <authorList>
            <person name="Jin M.S."/>
            <person name="Kim H.M."/>
            <person name="Han D.M."/>
            <person name="Jung J.J."/>
            <person name="Jeon C.O."/>
        </authorList>
    </citation>
    <scope>NUCLEOTIDE SEQUENCE [LARGE SCALE GENOMIC DNA]</scope>
    <source>
        <strain evidence="3 4">G9-8</strain>
    </source>
</reference>
<dbReference type="EMBL" id="JAKGAQ010000001">
    <property type="protein sequence ID" value="MCF2870167.1"/>
    <property type="molecule type" value="Genomic_DNA"/>
</dbReference>
<keyword evidence="4" id="KW-1185">Reference proteome</keyword>
<feature type="domain" description="YHS" evidence="2">
    <location>
        <begin position="58"/>
        <end position="91"/>
    </location>
</feature>
<sequence length="151" mass="16395">MLTRRLILTAAIAAPAAALLNRPAMAAEPEVFSVDDIAIRGTDPVAYFTQGAPMAGSPEHALMWQGTTWHFASAENMELFMANPEAYAPQYGGYCAFAMSKGYVATSVPEAWTVHEDKLYLNYSVNVRQVWLEDVPGNIVLADGNWPTALG</sequence>
<dbReference type="NCBIfam" id="NF041384">
    <property type="entry name" value="YHS_seleno_dom"/>
    <property type="match status" value="1"/>
</dbReference>
<dbReference type="InterPro" id="IPR007029">
    <property type="entry name" value="YHS_dom"/>
</dbReference>
<proteinExistence type="predicted"/>
<organism evidence="3 4">
    <name type="scientific">Octadecabacter dasysiphoniae</name>
    <dbReference type="NCBI Taxonomy" id="2909341"/>
    <lineage>
        <taxon>Bacteria</taxon>
        <taxon>Pseudomonadati</taxon>
        <taxon>Pseudomonadota</taxon>
        <taxon>Alphaproteobacteria</taxon>
        <taxon>Rhodobacterales</taxon>
        <taxon>Roseobacteraceae</taxon>
        <taxon>Octadecabacter</taxon>
    </lineage>
</organism>
<comment type="caution">
    <text evidence="3">The sequence shown here is derived from an EMBL/GenBank/DDBJ whole genome shotgun (WGS) entry which is preliminary data.</text>
</comment>
<evidence type="ECO:0000256" key="1">
    <source>
        <dbReference type="SAM" id="SignalP"/>
    </source>
</evidence>
<feature type="signal peptide" evidence="1">
    <location>
        <begin position="1"/>
        <end position="26"/>
    </location>
</feature>
<evidence type="ECO:0000313" key="4">
    <source>
        <dbReference type="Proteomes" id="UP001200557"/>
    </source>
</evidence>
<feature type="chain" id="PRO_5046190697" evidence="1">
    <location>
        <begin position="27"/>
        <end position="151"/>
    </location>
</feature>
<dbReference type="Proteomes" id="UP001200557">
    <property type="component" value="Unassembled WGS sequence"/>
</dbReference>
<gene>
    <name evidence="3" type="ORF">L0664_03730</name>
</gene>
<keyword evidence="1" id="KW-0732">Signal</keyword>
<accession>A0ABS9CSU2</accession>
<name>A0ABS9CSU2_9RHOB</name>
<protein>
    <submittedName>
        <fullName evidence="3">YHS domain-containing protein</fullName>
    </submittedName>
</protein>
<evidence type="ECO:0000313" key="3">
    <source>
        <dbReference type="EMBL" id="MCF2870167.1"/>
    </source>
</evidence>
<dbReference type="Pfam" id="PF04945">
    <property type="entry name" value="YHS"/>
    <property type="match status" value="1"/>
</dbReference>
<dbReference type="RefSeq" id="WP_235224279.1">
    <property type="nucleotide sequence ID" value="NZ_JAKGAQ010000001.1"/>
</dbReference>
<evidence type="ECO:0000259" key="2">
    <source>
        <dbReference type="Pfam" id="PF04945"/>
    </source>
</evidence>